<evidence type="ECO:0000259" key="5">
    <source>
        <dbReference type="PROSITE" id="PS51194"/>
    </source>
</evidence>
<feature type="region of interest" description="Disordered" evidence="3">
    <location>
        <begin position="659"/>
        <end position="689"/>
    </location>
</feature>
<accession>A0A813KCW1</accession>
<evidence type="ECO:0000313" key="7">
    <source>
        <dbReference type="Proteomes" id="UP000626109"/>
    </source>
</evidence>
<comment type="caution">
    <text evidence="6">The sequence shown here is derived from an EMBL/GenBank/DDBJ whole genome shotgun (WGS) entry which is preliminary data.</text>
</comment>
<evidence type="ECO:0000256" key="1">
    <source>
        <dbReference type="ARBA" id="ARBA00022741"/>
    </source>
</evidence>
<dbReference type="SMART" id="SM00490">
    <property type="entry name" value="HELICc"/>
    <property type="match status" value="1"/>
</dbReference>
<dbReference type="PROSITE" id="PS51192">
    <property type="entry name" value="HELICASE_ATP_BIND_1"/>
    <property type="match status" value="1"/>
</dbReference>
<dbReference type="PANTHER" id="PTHR14074:SF16">
    <property type="entry name" value="ANTIVIRAL INNATE IMMUNE RESPONSE RECEPTOR RIG-I"/>
    <property type="match status" value="1"/>
</dbReference>
<dbReference type="EMBL" id="CAJNNW010028999">
    <property type="protein sequence ID" value="CAE8698532.1"/>
    <property type="molecule type" value="Genomic_DNA"/>
</dbReference>
<dbReference type="GO" id="GO:0005737">
    <property type="term" value="C:cytoplasm"/>
    <property type="evidence" value="ECO:0007669"/>
    <property type="project" value="TreeGrafter"/>
</dbReference>
<feature type="domain" description="Helicase ATP-binding" evidence="4">
    <location>
        <begin position="9"/>
        <end position="186"/>
    </location>
</feature>
<dbReference type="GO" id="GO:0005524">
    <property type="term" value="F:ATP binding"/>
    <property type="evidence" value="ECO:0007669"/>
    <property type="project" value="UniProtKB-KW"/>
</dbReference>
<protein>
    <submittedName>
        <fullName evidence="6">Uncharacterized protein</fullName>
    </submittedName>
</protein>
<keyword evidence="1" id="KW-0547">Nucleotide-binding</keyword>
<dbReference type="InterPro" id="IPR011545">
    <property type="entry name" value="DEAD/DEAH_box_helicase_dom"/>
</dbReference>
<dbReference type="PANTHER" id="PTHR14074">
    <property type="entry name" value="HELICASE WITH DEATH DOMAIN-RELATED"/>
    <property type="match status" value="1"/>
</dbReference>
<dbReference type="SMART" id="SM00487">
    <property type="entry name" value="DEXDc"/>
    <property type="match status" value="1"/>
</dbReference>
<dbReference type="InterPro" id="IPR001650">
    <property type="entry name" value="Helicase_C-like"/>
</dbReference>
<organism evidence="6 7">
    <name type="scientific">Polarella glacialis</name>
    <name type="common">Dinoflagellate</name>
    <dbReference type="NCBI Taxonomy" id="89957"/>
    <lineage>
        <taxon>Eukaryota</taxon>
        <taxon>Sar</taxon>
        <taxon>Alveolata</taxon>
        <taxon>Dinophyceae</taxon>
        <taxon>Suessiales</taxon>
        <taxon>Suessiaceae</taxon>
        <taxon>Polarella</taxon>
    </lineage>
</organism>
<dbReference type="Pfam" id="PF00271">
    <property type="entry name" value="Helicase_C"/>
    <property type="match status" value="1"/>
</dbReference>
<dbReference type="AlphaFoldDB" id="A0A813KCW1"/>
<gene>
    <name evidence="6" type="ORF">PGLA2088_LOCUS30783</name>
</gene>
<dbReference type="Pfam" id="PF00270">
    <property type="entry name" value="DEAD"/>
    <property type="match status" value="1"/>
</dbReference>
<keyword evidence="2" id="KW-0067">ATP-binding</keyword>
<proteinExistence type="predicted"/>
<dbReference type="InterPro" id="IPR014001">
    <property type="entry name" value="Helicase_ATP-bd"/>
</dbReference>
<dbReference type="Gene3D" id="3.40.50.300">
    <property type="entry name" value="P-loop containing nucleotide triphosphate hydrolases"/>
    <property type="match status" value="2"/>
</dbReference>
<feature type="domain" description="Helicase C-terminal" evidence="5">
    <location>
        <begin position="345"/>
        <end position="509"/>
    </location>
</feature>
<evidence type="ECO:0000313" key="6">
    <source>
        <dbReference type="EMBL" id="CAE8698532.1"/>
    </source>
</evidence>
<feature type="compositionally biased region" description="Basic and acidic residues" evidence="3">
    <location>
        <begin position="662"/>
        <end position="676"/>
    </location>
</feature>
<evidence type="ECO:0000256" key="2">
    <source>
        <dbReference type="ARBA" id="ARBA00022840"/>
    </source>
</evidence>
<dbReference type="PROSITE" id="PS51194">
    <property type="entry name" value="HELICASE_CTER"/>
    <property type="match status" value="1"/>
</dbReference>
<dbReference type="InterPro" id="IPR051363">
    <property type="entry name" value="RLR_Helicase"/>
</dbReference>
<sequence length="689" mass="75995">MPRQYQQECVERAIEANVIVSLGTGTGKTLIAVKVMEHFFEEGLVEFFLVPTRALVSQQAQYIRRHARCSKTVRVTELRGEMTLGWTAQDWERCVQESDVIVCTAEVLRVALVDRGFVSMSQISLLVLDECHSASGNDPMAEIMLDAFIPAAHRGGKHPRILGLTASFARGAAVNVDIKRNALEAVLQADMISPEVGPEHSPQQQLMKVDWDSDNLPDELAPLVGKALLNSLSLALGDLNIISDKGLEQIRLRSLGVLEQLGWVAFLFYIREGVVRQLEAKAILNIRHGSSSGGTKEDKLADLGLMPRAPTWPQLPEVQSALCKVADQLAMDAPLQSLAPKLSNKVEKLLKILEDSAAKAESDGSGFRAIVFVKEVSLTYPLANLINSRITRLQTGAISGNSSTTEKDRENTLQDFRLGVLDVLVSTDVLEEGLDVPGCGVVLRFDAFATTKSHIQGKGRARALGSVVYYFENDPGIEEDKASNMAKVAQDPSLGLSKAQLMVVRNHLATATLVPGVHPFFPNAQRPYAQISVYNCVKIFDSYVKEVLKQAFDPADLWTYKFDVAPDGQRVVLQLKYPSNDGWQFVPFDREREFCESVSNHDLWPAARCSNMTAADREQRNFCFVACVEMSKKGYLTQWNKASEEACAASAVRCAPLPQPKGEQRLRNKFDSRCLDDNSNAGREADGEK</sequence>
<dbReference type="SUPFAM" id="SSF52540">
    <property type="entry name" value="P-loop containing nucleoside triphosphate hydrolases"/>
    <property type="match status" value="1"/>
</dbReference>
<dbReference type="Proteomes" id="UP000626109">
    <property type="component" value="Unassembled WGS sequence"/>
</dbReference>
<evidence type="ECO:0000259" key="4">
    <source>
        <dbReference type="PROSITE" id="PS51192"/>
    </source>
</evidence>
<reference evidence="6" key="1">
    <citation type="submission" date="2021-02" db="EMBL/GenBank/DDBJ databases">
        <authorList>
            <person name="Dougan E. K."/>
            <person name="Rhodes N."/>
            <person name="Thang M."/>
            <person name="Chan C."/>
        </authorList>
    </citation>
    <scope>NUCLEOTIDE SEQUENCE</scope>
</reference>
<evidence type="ECO:0000256" key="3">
    <source>
        <dbReference type="SAM" id="MobiDB-lite"/>
    </source>
</evidence>
<dbReference type="GO" id="GO:0003676">
    <property type="term" value="F:nucleic acid binding"/>
    <property type="evidence" value="ECO:0007669"/>
    <property type="project" value="InterPro"/>
</dbReference>
<name>A0A813KCW1_POLGL</name>
<dbReference type="InterPro" id="IPR027417">
    <property type="entry name" value="P-loop_NTPase"/>
</dbReference>